<protein>
    <submittedName>
        <fullName evidence="1">Uncharacterized protein</fullName>
    </submittedName>
</protein>
<gene>
    <name evidence="1" type="ORF">FA95DRAFT_991443</name>
</gene>
<sequence length="317" mass="34122">MATNGTHEVYYVNSFQNLPIKPNPNSRFLYPRDLPSTSARHKPPDIAVSTRGCTVQSGDVYWTIGLVDLGPVDVHDEGKRKKHHFVLLCDDRTNPGGVSYMWDVIGVGMPPASIVVDYVRGAIAAWVPRPIPPSLRFCAAFTPYVIDLANALEPLPAGITYEVNVPAMARMNSTMLATMAESYKKAGNAAFAARNRDAALSSYDMAVDSLAITLVLGYGDAEMLRVRTLLAVSLANRAAAHMLDGPGMDAESALRDGLAAERKDPGYVKGYLRQMRAHLALGDAVQARSALERASKRAQGADVQIVADALAALPKSD</sequence>
<reference evidence="1" key="2">
    <citation type="journal article" date="2022" name="New Phytol.">
        <title>Evolutionary transition to the ectomycorrhizal habit in the genomes of a hyperdiverse lineage of mushroom-forming fungi.</title>
        <authorList>
            <person name="Looney B."/>
            <person name="Miyauchi S."/>
            <person name="Morin E."/>
            <person name="Drula E."/>
            <person name="Courty P.E."/>
            <person name="Kohler A."/>
            <person name="Kuo A."/>
            <person name="LaButti K."/>
            <person name="Pangilinan J."/>
            <person name="Lipzen A."/>
            <person name="Riley R."/>
            <person name="Andreopoulos W."/>
            <person name="He G."/>
            <person name="Johnson J."/>
            <person name="Nolan M."/>
            <person name="Tritt A."/>
            <person name="Barry K.W."/>
            <person name="Grigoriev I.V."/>
            <person name="Nagy L.G."/>
            <person name="Hibbett D."/>
            <person name="Henrissat B."/>
            <person name="Matheny P.B."/>
            <person name="Labbe J."/>
            <person name="Martin F.M."/>
        </authorList>
    </citation>
    <scope>NUCLEOTIDE SEQUENCE</scope>
    <source>
        <strain evidence="1">FP105234-sp</strain>
    </source>
</reference>
<evidence type="ECO:0000313" key="2">
    <source>
        <dbReference type="Proteomes" id="UP000814033"/>
    </source>
</evidence>
<dbReference type="Proteomes" id="UP000814033">
    <property type="component" value="Unassembled WGS sequence"/>
</dbReference>
<proteinExistence type="predicted"/>
<keyword evidence="2" id="KW-1185">Reference proteome</keyword>
<dbReference type="EMBL" id="MU276270">
    <property type="protein sequence ID" value="KAI0039723.1"/>
    <property type="molecule type" value="Genomic_DNA"/>
</dbReference>
<accession>A0ACB8R6U6</accession>
<reference evidence="1" key="1">
    <citation type="submission" date="2021-02" db="EMBL/GenBank/DDBJ databases">
        <authorList>
            <consortium name="DOE Joint Genome Institute"/>
            <person name="Ahrendt S."/>
            <person name="Looney B.P."/>
            <person name="Miyauchi S."/>
            <person name="Morin E."/>
            <person name="Drula E."/>
            <person name="Courty P.E."/>
            <person name="Chicoki N."/>
            <person name="Fauchery L."/>
            <person name="Kohler A."/>
            <person name="Kuo A."/>
            <person name="Labutti K."/>
            <person name="Pangilinan J."/>
            <person name="Lipzen A."/>
            <person name="Riley R."/>
            <person name="Andreopoulos W."/>
            <person name="He G."/>
            <person name="Johnson J."/>
            <person name="Barry K.W."/>
            <person name="Grigoriev I.V."/>
            <person name="Nagy L."/>
            <person name="Hibbett D."/>
            <person name="Henrissat B."/>
            <person name="Matheny P.B."/>
            <person name="Labbe J."/>
            <person name="Martin F."/>
        </authorList>
    </citation>
    <scope>NUCLEOTIDE SEQUENCE</scope>
    <source>
        <strain evidence="1">FP105234-sp</strain>
    </source>
</reference>
<evidence type="ECO:0000313" key="1">
    <source>
        <dbReference type="EMBL" id="KAI0039723.1"/>
    </source>
</evidence>
<comment type="caution">
    <text evidence="1">The sequence shown here is derived from an EMBL/GenBank/DDBJ whole genome shotgun (WGS) entry which is preliminary data.</text>
</comment>
<name>A0ACB8R6U6_9AGAM</name>
<organism evidence="1 2">
    <name type="scientific">Auriscalpium vulgare</name>
    <dbReference type="NCBI Taxonomy" id="40419"/>
    <lineage>
        <taxon>Eukaryota</taxon>
        <taxon>Fungi</taxon>
        <taxon>Dikarya</taxon>
        <taxon>Basidiomycota</taxon>
        <taxon>Agaricomycotina</taxon>
        <taxon>Agaricomycetes</taxon>
        <taxon>Russulales</taxon>
        <taxon>Auriscalpiaceae</taxon>
        <taxon>Auriscalpium</taxon>
    </lineage>
</organism>